<dbReference type="RefSeq" id="WP_135546467.1">
    <property type="nucleotide sequence ID" value="NZ_SPQQ01000003.1"/>
</dbReference>
<evidence type="ECO:0000256" key="2">
    <source>
        <dbReference type="ARBA" id="ARBA00022801"/>
    </source>
</evidence>
<dbReference type="OrthoDB" id="9811121at2"/>
<dbReference type="InterPro" id="IPR045254">
    <property type="entry name" value="Nit1/2_C-N_Hydrolase"/>
</dbReference>
<dbReference type="Proteomes" id="UP000298460">
    <property type="component" value="Unassembled WGS sequence"/>
</dbReference>
<proteinExistence type="inferred from homology"/>
<dbReference type="CDD" id="cd07572">
    <property type="entry name" value="nit"/>
    <property type="match status" value="1"/>
</dbReference>
<comment type="similarity">
    <text evidence="1">Belongs to the carbon-nitrogen hydrolase superfamily. NIT1/NIT2 family.</text>
</comment>
<evidence type="ECO:0000256" key="1">
    <source>
        <dbReference type="ARBA" id="ARBA00010613"/>
    </source>
</evidence>
<protein>
    <submittedName>
        <fullName evidence="4">Carbon-nitrogen hydrolase family protein</fullName>
    </submittedName>
</protein>
<dbReference type="PANTHER" id="PTHR23088">
    <property type="entry name" value="NITRILASE-RELATED"/>
    <property type="match status" value="1"/>
</dbReference>
<dbReference type="PROSITE" id="PS01227">
    <property type="entry name" value="UPF0012"/>
    <property type="match status" value="1"/>
</dbReference>
<dbReference type="PANTHER" id="PTHR23088:SF30">
    <property type="entry name" value="OMEGA-AMIDASE NIT2"/>
    <property type="match status" value="1"/>
</dbReference>
<dbReference type="PROSITE" id="PS50263">
    <property type="entry name" value="CN_HYDROLASE"/>
    <property type="match status" value="1"/>
</dbReference>
<dbReference type="Gene3D" id="3.60.110.10">
    <property type="entry name" value="Carbon-nitrogen hydrolase"/>
    <property type="match status" value="1"/>
</dbReference>
<dbReference type="InterPro" id="IPR003010">
    <property type="entry name" value="C-N_Hydrolase"/>
</dbReference>
<reference evidence="4 5" key="1">
    <citation type="submission" date="2019-03" db="EMBL/GenBank/DDBJ databases">
        <title>Draft Genome Sequence of Desulfosporosinus fructosivorans Strain 63.6F, Isolated from Marine Sediment in the Baltic Sea.</title>
        <authorList>
            <person name="Hausmann B."/>
            <person name="Vandieken V."/>
            <person name="Pjevac P."/>
            <person name="Schreck K."/>
            <person name="Herbold C.W."/>
            <person name="Loy A."/>
        </authorList>
    </citation>
    <scope>NUCLEOTIDE SEQUENCE [LARGE SCALE GENOMIC DNA]</scope>
    <source>
        <strain evidence="4 5">63.6F</strain>
    </source>
</reference>
<gene>
    <name evidence="4" type="ORF">E4K67_10815</name>
</gene>
<dbReference type="SUPFAM" id="SSF56317">
    <property type="entry name" value="Carbon-nitrogen hydrolase"/>
    <property type="match status" value="1"/>
</dbReference>
<accession>A0A4Z0R6G5</accession>
<evidence type="ECO:0000313" key="4">
    <source>
        <dbReference type="EMBL" id="TGE38428.1"/>
    </source>
</evidence>
<dbReference type="EMBL" id="SPQQ01000003">
    <property type="protein sequence ID" value="TGE38428.1"/>
    <property type="molecule type" value="Genomic_DNA"/>
</dbReference>
<comment type="caution">
    <text evidence="4">The sequence shown here is derived from an EMBL/GenBank/DDBJ whole genome shotgun (WGS) entry which is preliminary data.</text>
</comment>
<dbReference type="GO" id="GO:0006528">
    <property type="term" value="P:asparagine metabolic process"/>
    <property type="evidence" value="ECO:0007669"/>
    <property type="project" value="TreeGrafter"/>
</dbReference>
<evidence type="ECO:0000313" key="5">
    <source>
        <dbReference type="Proteomes" id="UP000298460"/>
    </source>
</evidence>
<dbReference type="GO" id="GO:0006107">
    <property type="term" value="P:oxaloacetate metabolic process"/>
    <property type="evidence" value="ECO:0007669"/>
    <property type="project" value="TreeGrafter"/>
</dbReference>
<feature type="domain" description="CN hydrolase" evidence="3">
    <location>
        <begin position="4"/>
        <end position="249"/>
    </location>
</feature>
<dbReference type="GO" id="GO:0050152">
    <property type="term" value="F:omega-amidase activity"/>
    <property type="evidence" value="ECO:0007669"/>
    <property type="project" value="TreeGrafter"/>
</dbReference>
<keyword evidence="5" id="KW-1185">Reference proteome</keyword>
<sequence>MTTLKIALCQMLITADKQANLKQAAGKIQEAASGGAQLVVLPEMFNCPYDIHCFQDYAEEIPSGETTNLLGKLARTHGLFLVGGSIPELSGELLYNTSVVFNPQGEIIARHRKVHLFDVRVKNGIEFTESLVLSPGNTATLFDTPWGKIGLEICYDIRFPELTRKVAKDGARLVVVPAAFNLTTGPLHWELLFRSRALDNQVFMLGASPARDPQSSYVAYGHSLVVNPWGQVLSQLDEKPGILLVEIDLTQVEEVREALPVWKQRREDIY</sequence>
<evidence type="ECO:0000259" key="3">
    <source>
        <dbReference type="PROSITE" id="PS50263"/>
    </source>
</evidence>
<organism evidence="4 5">
    <name type="scientific">Desulfosporosinus fructosivorans</name>
    <dbReference type="NCBI Taxonomy" id="2018669"/>
    <lineage>
        <taxon>Bacteria</taxon>
        <taxon>Bacillati</taxon>
        <taxon>Bacillota</taxon>
        <taxon>Clostridia</taxon>
        <taxon>Eubacteriales</taxon>
        <taxon>Desulfitobacteriaceae</taxon>
        <taxon>Desulfosporosinus</taxon>
    </lineage>
</organism>
<dbReference type="GO" id="GO:0006541">
    <property type="term" value="P:glutamine metabolic process"/>
    <property type="evidence" value="ECO:0007669"/>
    <property type="project" value="TreeGrafter"/>
</dbReference>
<dbReference type="Pfam" id="PF00795">
    <property type="entry name" value="CN_hydrolase"/>
    <property type="match status" value="1"/>
</dbReference>
<dbReference type="InterPro" id="IPR036526">
    <property type="entry name" value="C-N_Hydrolase_sf"/>
</dbReference>
<dbReference type="InterPro" id="IPR001110">
    <property type="entry name" value="UPF0012_CS"/>
</dbReference>
<name>A0A4Z0R6G5_9FIRM</name>
<keyword evidence="2 4" id="KW-0378">Hydrolase</keyword>
<dbReference type="AlphaFoldDB" id="A0A4Z0R6G5"/>